<comment type="cofactor">
    <cofactor evidence="1">
        <name>a divalent metal cation</name>
        <dbReference type="ChEBI" id="CHEBI:60240"/>
    </cofactor>
</comment>
<dbReference type="Proteomes" id="UP000029224">
    <property type="component" value="Unassembled WGS sequence"/>
</dbReference>
<comment type="catalytic activity">
    <reaction evidence="6">
        <text>ATP + (deoxyribonucleotide)n-3'-hydroxyl + 5'-phospho-(deoxyribonucleotide)m = (deoxyribonucleotide)n+m + AMP + diphosphate.</text>
        <dbReference type="EC" id="6.5.1.1"/>
    </reaction>
</comment>
<evidence type="ECO:0000256" key="5">
    <source>
        <dbReference type="ARBA" id="ARBA00023204"/>
    </source>
</evidence>
<dbReference type="NCBIfam" id="NF006592">
    <property type="entry name" value="PRK09125.1"/>
    <property type="match status" value="1"/>
</dbReference>
<accession>A0A090T9C4</accession>
<dbReference type="CDD" id="cd08041">
    <property type="entry name" value="OBF_kDNA_ligase_like"/>
    <property type="match status" value="1"/>
</dbReference>
<evidence type="ECO:0000256" key="1">
    <source>
        <dbReference type="ARBA" id="ARBA00001968"/>
    </source>
</evidence>
<protein>
    <submittedName>
        <fullName evidence="8">DNA ligase</fullName>
        <ecNumber evidence="8">6.5.1.1</ecNumber>
    </submittedName>
</protein>
<keyword evidence="5" id="KW-0234">DNA repair</keyword>
<dbReference type="Gene3D" id="3.30.470.30">
    <property type="entry name" value="DNA ligase/mRNA capping enzyme"/>
    <property type="match status" value="1"/>
</dbReference>
<evidence type="ECO:0000256" key="3">
    <source>
        <dbReference type="ARBA" id="ARBA00022705"/>
    </source>
</evidence>
<gene>
    <name evidence="8" type="ORF">JCM19240_2570</name>
</gene>
<dbReference type="GO" id="GO:0005524">
    <property type="term" value="F:ATP binding"/>
    <property type="evidence" value="ECO:0007669"/>
    <property type="project" value="InterPro"/>
</dbReference>
<dbReference type="Gene3D" id="2.40.50.140">
    <property type="entry name" value="Nucleic acid-binding proteins"/>
    <property type="match status" value="1"/>
</dbReference>
<dbReference type="Pfam" id="PF14743">
    <property type="entry name" value="DNA_ligase_OB_2"/>
    <property type="match status" value="1"/>
</dbReference>
<keyword evidence="3" id="KW-0235">DNA replication</keyword>
<keyword evidence="9" id="KW-1185">Reference proteome</keyword>
<evidence type="ECO:0000256" key="2">
    <source>
        <dbReference type="ARBA" id="ARBA00022598"/>
    </source>
</evidence>
<dbReference type="InterPro" id="IPR029319">
    <property type="entry name" value="DNA_ligase_OB"/>
</dbReference>
<dbReference type="Pfam" id="PF01068">
    <property type="entry name" value="DNA_ligase_A_M"/>
    <property type="match status" value="1"/>
</dbReference>
<dbReference type="AlphaFoldDB" id="A0A090T9C4"/>
<dbReference type="PANTHER" id="PTHR47810">
    <property type="entry name" value="DNA LIGASE"/>
    <property type="match status" value="1"/>
</dbReference>
<dbReference type="GO" id="GO:0003910">
    <property type="term" value="F:DNA ligase (ATP) activity"/>
    <property type="evidence" value="ECO:0007669"/>
    <property type="project" value="UniProtKB-EC"/>
</dbReference>
<feature type="domain" description="ATP-dependent DNA ligase family profile" evidence="7">
    <location>
        <begin position="136"/>
        <end position="233"/>
    </location>
</feature>
<dbReference type="EMBL" id="BBMT01000011">
    <property type="protein sequence ID" value="GAL36501.1"/>
    <property type="molecule type" value="Genomic_DNA"/>
</dbReference>
<dbReference type="EC" id="6.5.1.1" evidence="8"/>
<dbReference type="Gene3D" id="3.30.1490.70">
    <property type="match status" value="1"/>
</dbReference>
<evidence type="ECO:0000313" key="8">
    <source>
        <dbReference type="EMBL" id="GAL36501.1"/>
    </source>
</evidence>
<dbReference type="GO" id="GO:0006310">
    <property type="term" value="P:DNA recombination"/>
    <property type="evidence" value="ECO:0007669"/>
    <property type="project" value="InterPro"/>
</dbReference>
<keyword evidence="4" id="KW-0227">DNA damage</keyword>
<dbReference type="PROSITE" id="PS50160">
    <property type="entry name" value="DNA_LIGASE_A3"/>
    <property type="match status" value="1"/>
</dbReference>
<evidence type="ECO:0000256" key="4">
    <source>
        <dbReference type="ARBA" id="ARBA00022763"/>
    </source>
</evidence>
<evidence type="ECO:0000259" key="7">
    <source>
        <dbReference type="PROSITE" id="PS50160"/>
    </source>
</evidence>
<dbReference type="CDD" id="cd07896">
    <property type="entry name" value="Adenylation_kDNA_ligase_like"/>
    <property type="match status" value="1"/>
</dbReference>
<evidence type="ECO:0000256" key="6">
    <source>
        <dbReference type="ARBA" id="ARBA00034003"/>
    </source>
</evidence>
<dbReference type="PANTHER" id="PTHR47810:SF1">
    <property type="entry name" value="DNA LIGASE B"/>
    <property type="match status" value="1"/>
</dbReference>
<comment type="caution">
    <text evidence="8">The sequence shown here is derived from an EMBL/GenBank/DDBJ whole genome shotgun (WGS) entry which is preliminary data.</text>
</comment>
<evidence type="ECO:0000313" key="9">
    <source>
        <dbReference type="Proteomes" id="UP000029224"/>
    </source>
</evidence>
<name>A0A090T9C4_9VIBR</name>
<dbReference type="GO" id="GO:0006260">
    <property type="term" value="P:DNA replication"/>
    <property type="evidence" value="ECO:0007669"/>
    <property type="project" value="UniProtKB-KW"/>
</dbReference>
<sequence length="287" mass="32396">MYKPMEKVSTLVVFAALAAKVDAHGIQFLDQAPNVTNALEYHQDIDLASYYVSEKLDGIRAIWTGKELVTRSGRILNAPKWFVKDLPEITIEGELWAGRGGFGQVQKTVLDKVPDSSQWQAITFMLFDVPGHLGSFEQRYGYLKDYCESLPYTHIQCVEQKVVETHKDLQALLTEVTHDQAEGLMLKKRHEIYHPGRNNSLIKVKTVQDTEGIVVGYKPGKGKYDGMMGALLVEINGGVRLYIGTGFTDEERANPPAIGKTVTFKHNGWTENGIPRFARYHRIREKE</sequence>
<reference evidence="8 9" key="2">
    <citation type="submission" date="2014-09" db="EMBL/GenBank/DDBJ databases">
        <authorList>
            <consortium name="NBRP consortium"/>
            <person name="Sawabe T."/>
            <person name="Meirelles P."/>
            <person name="Nakanishi M."/>
            <person name="Sayaka M."/>
            <person name="Hattori M."/>
            <person name="Ohkuma M."/>
        </authorList>
    </citation>
    <scope>NUCLEOTIDE SEQUENCE [LARGE SCALE GENOMIC DNA]</scope>
    <source>
        <strain evidence="8 9">JCM 19240</strain>
    </source>
</reference>
<keyword evidence="2 8" id="KW-0436">Ligase</keyword>
<dbReference type="GO" id="GO:0006281">
    <property type="term" value="P:DNA repair"/>
    <property type="evidence" value="ECO:0007669"/>
    <property type="project" value="UniProtKB-KW"/>
</dbReference>
<dbReference type="InterPro" id="IPR012310">
    <property type="entry name" value="DNA_ligase_ATP-dep_cent"/>
</dbReference>
<reference evidence="8 9" key="1">
    <citation type="submission" date="2014-09" db="EMBL/GenBank/DDBJ databases">
        <title>Vibrio maritimus JCM 19240. (C210) whole genome shotgun sequence.</title>
        <authorList>
            <person name="Sawabe T."/>
            <person name="Meirelles P."/>
            <person name="Nakanishi M."/>
            <person name="Sayaka M."/>
            <person name="Hattori M."/>
            <person name="Ohkuma M."/>
        </authorList>
    </citation>
    <scope>NUCLEOTIDE SEQUENCE [LARGE SCALE GENOMIC DNA]</scope>
    <source>
        <strain evidence="8 9">JCM 19240</strain>
    </source>
</reference>
<dbReference type="SUPFAM" id="SSF56091">
    <property type="entry name" value="DNA ligase/mRNA capping enzyme, catalytic domain"/>
    <property type="match status" value="1"/>
</dbReference>
<dbReference type="InterPro" id="IPR050326">
    <property type="entry name" value="NAD_dep_DNA_ligaseB"/>
</dbReference>
<organism evidence="8 9">
    <name type="scientific">Vibrio maritimus</name>
    <dbReference type="NCBI Taxonomy" id="990268"/>
    <lineage>
        <taxon>Bacteria</taxon>
        <taxon>Pseudomonadati</taxon>
        <taxon>Pseudomonadota</taxon>
        <taxon>Gammaproteobacteria</taxon>
        <taxon>Vibrionales</taxon>
        <taxon>Vibrionaceae</taxon>
        <taxon>Vibrio</taxon>
    </lineage>
</organism>
<dbReference type="InterPro" id="IPR012340">
    <property type="entry name" value="NA-bd_OB-fold"/>
</dbReference>
<dbReference type="SUPFAM" id="SSF50249">
    <property type="entry name" value="Nucleic acid-binding proteins"/>
    <property type="match status" value="1"/>
</dbReference>
<proteinExistence type="predicted"/>